<protein>
    <submittedName>
        <fullName evidence="1">Uncharacterized protein</fullName>
    </submittedName>
</protein>
<dbReference type="InterPro" id="IPR015424">
    <property type="entry name" value="PyrdxlP-dep_Trfase"/>
</dbReference>
<proteinExistence type="predicted"/>
<dbReference type="EMBL" id="BARU01039071">
    <property type="protein sequence ID" value="GAH77477.1"/>
    <property type="molecule type" value="Genomic_DNA"/>
</dbReference>
<feature type="non-terminal residue" evidence="1">
    <location>
        <position position="1"/>
    </location>
</feature>
<dbReference type="Gene3D" id="3.40.640.10">
    <property type="entry name" value="Type I PLP-dependent aspartate aminotransferase-like (Major domain)"/>
    <property type="match status" value="1"/>
</dbReference>
<name>X1I717_9ZZZZ</name>
<accession>X1I717</accession>
<organism evidence="1">
    <name type="scientific">marine sediment metagenome</name>
    <dbReference type="NCBI Taxonomy" id="412755"/>
    <lineage>
        <taxon>unclassified sequences</taxon>
        <taxon>metagenomes</taxon>
        <taxon>ecological metagenomes</taxon>
    </lineage>
</organism>
<dbReference type="AlphaFoldDB" id="X1I717"/>
<dbReference type="SUPFAM" id="SSF53383">
    <property type="entry name" value="PLP-dependent transferases"/>
    <property type="match status" value="1"/>
</dbReference>
<sequence>ERGRAFLRRYLDMGVDLVCISGTKAIDGPTDTGVIYGKKELVEAAALQGAPGKAEFKGYIDRGIELKASFLETALSGHNQIGRGFKVSREQDIY</sequence>
<dbReference type="InterPro" id="IPR015421">
    <property type="entry name" value="PyrdxlP-dep_Trfase_major"/>
</dbReference>
<comment type="caution">
    <text evidence="1">The sequence shown here is derived from an EMBL/GenBank/DDBJ whole genome shotgun (WGS) entry which is preliminary data.</text>
</comment>
<reference evidence="1" key="1">
    <citation type="journal article" date="2014" name="Front. Microbiol.">
        <title>High frequency of phylogenetically diverse reductive dehalogenase-homologous genes in deep subseafloor sedimentary metagenomes.</title>
        <authorList>
            <person name="Kawai M."/>
            <person name="Futagami T."/>
            <person name="Toyoda A."/>
            <person name="Takaki Y."/>
            <person name="Nishi S."/>
            <person name="Hori S."/>
            <person name="Arai W."/>
            <person name="Tsubouchi T."/>
            <person name="Morono Y."/>
            <person name="Uchiyama I."/>
            <person name="Ito T."/>
            <person name="Fujiyama A."/>
            <person name="Inagaki F."/>
            <person name="Takami H."/>
        </authorList>
    </citation>
    <scope>NUCLEOTIDE SEQUENCE</scope>
    <source>
        <strain evidence="1">Expedition CK06-06</strain>
    </source>
</reference>
<evidence type="ECO:0000313" key="1">
    <source>
        <dbReference type="EMBL" id="GAH77477.1"/>
    </source>
</evidence>
<gene>
    <name evidence="1" type="ORF">S03H2_60604</name>
</gene>